<evidence type="ECO:0000313" key="1">
    <source>
        <dbReference type="EMBL" id="PON68909.1"/>
    </source>
</evidence>
<proteinExistence type="predicted"/>
<comment type="caution">
    <text evidence="1">The sequence shown here is derived from an EMBL/GenBank/DDBJ whole genome shotgun (WGS) entry which is preliminary data.</text>
</comment>
<dbReference type="OrthoDB" id="10283646at2759"/>
<name>A0A2P5D6I0_PARAD</name>
<dbReference type="AlphaFoldDB" id="A0A2P5D6I0"/>
<evidence type="ECO:0000313" key="2">
    <source>
        <dbReference type="Proteomes" id="UP000237105"/>
    </source>
</evidence>
<gene>
    <name evidence="1" type="ORF">PanWU01x14_092260</name>
</gene>
<dbReference type="EMBL" id="JXTB01000059">
    <property type="protein sequence ID" value="PON68909.1"/>
    <property type="molecule type" value="Genomic_DNA"/>
</dbReference>
<keyword evidence="2" id="KW-1185">Reference proteome</keyword>
<accession>A0A2P5D6I0</accession>
<reference evidence="2" key="1">
    <citation type="submission" date="2016-06" db="EMBL/GenBank/DDBJ databases">
        <title>Parallel loss of symbiosis genes in relatives of nitrogen-fixing non-legume Parasponia.</title>
        <authorList>
            <person name="Van Velzen R."/>
            <person name="Holmer R."/>
            <person name="Bu F."/>
            <person name="Rutten L."/>
            <person name="Van Zeijl A."/>
            <person name="Liu W."/>
            <person name="Santuari L."/>
            <person name="Cao Q."/>
            <person name="Sharma T."/>
            <person name="Shen D."/>
            <person name="Roswanjaya Y."/>
            <person name="Wardhani T."/>
            <person name="Kalhor M.S."/>
            <person name="Jansen J."/>
            <person name="Van den Hoogen J."/>
            <person name="Gungor B."/>
            <person name="Hartog M."/>
            <person name="Hontelez J."/>
            <person name="Verver J."/>
            <person name="Yang W.-C."/>
            <person name="Schijlen E."/>
            <person name="Repin R."/>
            <person name="Schilthuizen M."/>
            <person name="Schranz E."/>
            <person name="Heidstra R."/>
            <person name="Miyata K."/>
            <person name="Fedorova E."/>
            <person name="Kohlen W."/>
            <person name="Bisseling T."/>
            <person name="Smit S."/>
            <person name="Geurts R."/>
        </authorList>
    </citation>
    <scope>NUCLEOTIDE SEQUENCE [LARGE SCALE GENOMIC DNA]</scope>
    <source>
        <strain evidence="2">cv. WU1-14</strain>
    </source>
</reference>
<organism evidence="1 2">
    <name type="scientific">Parasponia andersonii</name>
    <name type="common">Sponia andersonii</name>
    <dbReference type="NCBI Taxonomy" id="3476"/>
    <lineage>
        <taxon>Eukaryota</taxon>
        <taxon>Viridiplantae</taxon>
        <taxon>Streptophyta</taxon>
        <taxon>Embryophyta</taxon>
        <taxon>Tracheophyta</taxon>
        <taxon>Spermatophyta</taxon>
        <taxon>Magnoliopsida</taxon>
        <taxon>eudicotyledons</taxon>
        <taxon>Gunneridae</taxon>
        <taxon>Pentapetalae</taxon>
        <taxon>rosids</taxon>
        <taxon>fabids</taxon>
        <taxon>Rosales</taxon>
        <taxon>Cannabaceae</taxon>
        <taxon>Parasponia</taxon>
    </lineage>
</organism>
<dbReference type="Proteomes" id="UP000237105">
    <property type="component" value="Unassembled WGS sequence"/>
</dbReference>
<feature type="non-terminal residue" evidence="1">
    <location>
        <position position="103"/>
    </location>
</feature>
<sequence length="103" mass="11933">MQFDFPDGTLEVDELAQGPCVRIQKRKTNYLHCNFDGNTSSCFGISLKRRCLQYKNLASYQNDKQITACQNDKEVSKGKEETHFSNIKIKNEKEKRFSGSLKY</sequence>
<protein>
    <submittedName>
        <fullName evidence="1">Uncharacterized protein</fullName>
    </submittedName>
</protein>